<sequence>GKRTGAGRAVGSDRAATASRAAETERRQASRGRSGGLGRHSLRPQERHPLGDAPQGDGLRVGEHVLAEAARLAGGGRVAPAAPGPARPPRRGRPHRLVEGVLGLGERAGKKGGERVGKNPTDRGKPGSKRHLVSDRRGVPLAV</sequence>
<protein>
    <submittedName>
        <fullName evidence="2">Mobile element protein</fullName>
    </submittedName>
</protein>
<dbReference type="EMBL" id="CADCVI010000198">
    <property type="protein sequence ID" value="CAA9484350.1"/>
    <property type="molecule type" value="Genomic_DNA"/>
</dbReference>
<feature type="region of interest" description="Disordered" evidence="1">
    <location>
        <begin position="1"/>
        <end position="143"/>
    </location>
</feature>
<evidence type="ECO:0000256" key="1">
    <source>
        <dbReference type="SAM" id="MobiDB-lite"/>
    </source>
</evidence>
<feature type="compositionally biased region" description="Basic and acidic residues" evidence="1">
    <location>
        <begin position="107"/>
        <end position="125"/>
    </location>
</feature>
<evidence type="ECO:0000313" key="2">
    <source>
        <dbReference type="EMBL" id="CAA9484350.1"/>
    </source>
</evidence>
<gene>
    <name evidence="2" type="ORF">AVDCRST_MAG25-2975</name>
</gene>
<accession>A0A6J4RXC5</accession>
<feature type="non-terminal residue" evidence="2">
    <location>
        <position position="1"/>
    </location>
</feature>
<feature type="non-terminal residue" evidence="2">
    <location>
        <position position="143"/>
    </location>
</feature>
<organism evidence="2">
    <name type="scientific">uncultured Rubrobacteraceae bacterium</name>
    <dbReference type="NCBI Taxonomy" id="349277"/>
    <lineage>
        <taxon>Bacteria</taxon>
        <taxon>Bacillati</taxon>
        <taxon>Actinomycetota</taxon>
        <taxon>Rubrobacteria</taxon>
        <taxon>Rubrobacterales</taxon>
        <taxon>Rubrobacteraceae</taxon>
        <taxon>environmental samples</taxon>
    </lineage>
</organism>
<proteinExistence type="predicted"/>
<name>A0A6J4RXC5_9ACTN</name>
<dbReference type="AlphaFoldDB" id="A0A6J4RXC5"/>
<reference evidence="2" key="1">
    <citation type="submission" date="2020-02" db="EMBL/GenBank/DDBJ databases">
        <authorList>
            <person name="Meier V. D."/>
        </authorList>
    </citation>
    <scope>NUCLEOTIDE SEQUENCE</scope>
    <source>
        <strain evidence="2">AVDCRST_MAG25</strain>
    </source>
</reference>
<feature type="compositionally biased region" description="Basic and acidic residues" evidence="1">
    <location>
        <begin position="132"/>
        <end position="143"/>
    </location>
</feature>